<evidence type="ECO:0000256" key="1">
    <source>
        <dbReference type="ARBA" id="ARBA00004141"/>
    </source>
</evidence>
<evidence type="ECO:0000256" key="7">
    <source>
        <dbReference type="ARBA" id="ARBA00023136"/>
    </source>
</evidence>
<proteinExistence type="inferred from homology"/>
<gene>
    <name evidence="10" type="ORF">OSB1V03_LOCUS14768</name>
</gene>
<dbReference type="PROSITE" id="PS50267">
    <property type="entry name" value="NA_NEUROTRAN_SYMP_3"/>
    <property type="match status" value="1"/>
</dbReference>
<evidence type="ECO:0000313" key="10">
    <source>
        <dbReference type="EMBL" id="CAD7634372.1"/>
    </source>
</evidence>
<accession>A0A7R9L3U4</accession>
<comment type="subcellular location">
    <subcellularLocation>
        <location evidence="1">Membrane</location>
        <topology evidence="1">Multi-pass membrane protein</topology>
    </subcellularLocation>
</comment>
<dbReference type="Pfam" id="PF00209">
    <property type="entry name" value="SNF"/>
    <property type="match status" value="1"/>
</dbReference>
<name>A0A7R9L3U4_9ACAR</name>
<evidence type="ECO:0000256" key="3">
    <source>
        <dbReference type="ARBA" id="ARBA00022448"/>
    </source>
</evidence>
<dbReference type="GO" id="GO:0015293">
    <property type="term" value="F:symporter activity"/>
    <property type="evidence" value="ECO:0007669"/>
    <property type="project" value="UniProtKB-KW"/>
</dbReference>
<feature type="transmembrane region" description="Helical" evidence="9">
    <location>
        <begin position="61"/>
        <end position="78"/>
    </location>
</feature>
<dbReference type="PANTHER" id="PTHR11616">
    <property type="entry name" value="SODIUM/CHLORIDE DEPENDENT TRANSPORTER"/>
    <property type="match status" value="1"/>
</dbReference>
<dbReference type="PANTHER" id="PTHR11616:SF309">
    <property type="entry name" value="TRANSPORTER"/>
    <property type="match status" value="1"/>
</dbReference>
<dbReference type="InterPro" id="IPR037272">
    <property type="entry name" value="SNS_sf"/>
</dbReference>
<evidence type="ECO:0000256" key="6">
    <source>
        <dbReference type="ARBA" id="ARBA00022989"/>
    </source>
</evidence>
<dbReference type="EMBL" id="CAJPIZ010014511">
    <property type="protein sequence ID" value="CAG2114802.1"/>
    <property type="molecule type" value="Genomic_DNA"/>
</dbReference>
<feature type="binding site" evidence="8">
    <location>
        <position position="117"/>
    </location>
    <ligand>
        <name>Na(+)</name>
        <dbReference type="ChEBI" id="CHEBI:29101"/>
        <label>1</label>
    </ligand>
</feature>
<comment type="similarity">
    <text evidence="2">Belongs to the sodium:neurotransmitter symporter (SNF) (TC 2.A.22) family.</text>
</comment>
<keyword evidence="3" id="KW-0813">Transport</keyword>
<keyword evidence="11" id="KW-1185">Reference proteome</keyword>
<dbReference type="EMBL" id="OC869086">
    <property type="protein sequence ID" value="CAD7634372.1"/>
    <property type="molecule type" value="Genomic_DNA"/>
</dbReference>
<keyword evidence="7 9" id="KW-0472">Membrane</keyword>
<dbReference type="AlphaFoldDB" id="A0A7R9L3U4"/>
<dbReference type="OrthoDB" id="6417179at2759"/>
<protein>
    <submittedName>
        <fullName evidence="10">Uncharacterized protein</fullName>
    </submittedName>
</protein>
<keyword evidence="5" id="KW-0769">Symport</keyword>
<organism evidence="10">
    <name type="scientific">Medioppia subpectinata</name>
    <dbReference type="NCBI Taxonomy" id="1979941"/>
    <lineage>
        <taxon>Eukaryota</taxon>
        <taxon>Metazoa</taxon>
        <taxon>Ecdysozoa</taxon>
        <taxon>Arthropoda</taxon>
        <taxon>Chelicerata</taxon>
        <taxon>Arachnida</taxon>
        <taxon>Acari</taxon>
        <taxon>Acariformes</taxon>
        <taxon>Sarcoptiformes</taxon>
        <taxon>Oribatida</taxon>
        <taxon>Brachypylina</taxon>
        <taxon>Oppioidea</taxon>
        <taxon>Oppiidae</taxon>
        <taxon>Medioppia</taxon>
    </lineage>
</organism>
<keyword evidence="8" id="KW-0479">Metal-binding</keyword>
<dbReference type="GO" id="GO:0046872">
    <property type="term" value="F:metal ion binding"/>
    <property type="evidence" value="ECO:0007669"/>
    <property type="project" value="UniProtKB-KW"/>
</dbReference>
<evidence type="ECO:0000256" key="5">
    <source>
        <dbReference type="ARBA" id="ARBA00022847"/>
    </source>
</evidence>
<dbReference type="GO" id="GO:0005886">
    <property type="term" value="C:plasma membrane"/>
    <property type="evidence" value="ECO:0007669"/>
    <property type="project" value="TreeGrafter"/>
</dbReference>
<keyword evidence="6 9" id="KW-1133">Transmembrane helix</keyword>
<evidence type="ECO:0000256" key="8">
    <source>
        <dbReference type="PIRSR" id="PIRSR600175-1"/>
    </source>
</evidence>
<keyword evidence="4 9" id="KW-0812">Transmembrane</keyword>
<dbReference type="Proteomes" id="UP000759131">
    <property type="component" value="Unassembled WGS sequence"/>
</dbReference>
<reference evidence="10" key="1">
    <citation type="submission" date="2020-11" db="EMBL/GenBank/DDBJ databases">
        <authorList>
            <person name="Tran Van P."/>
        </authorList>
    </citation>
    <scope>NUCLEOTIDE SEQUENCE</scope>
</reference>
<sequence>KTQISHRISLYSVYYRNRVLDITDGIHDMGSLRWELLICLAVAWLLVYGVIWKGLHQSGKIIWFTATFPYLILFILFIRGVTLEGAKDGILFYLKPDWNRLMEAKVWVSAGTQVLFSYGIGIGANIALGSYNRYHHNFYRSKLFVYSRKCWVWEELSPELAFIKSRTTFEI</sequence>
<evidence type="ECO:0000313" key="11">
    <source>
        <dbReference type="Proteomes" id="UP000759131"/>
    </source>
</evidence>
<dbReference type="InterPro" id="IPR000175">
    <property type="entry name" value="Na/ntran_symport"/>
</dbReference>
<dbReference type="SUPFAM" id="SSF161070">
    <property type="entry name" value="SNF-like"/>
    <property type="match status" value="1"/>
</dbReference>
<feature type="non-terminal residue" evidence="10">
    <location>
        <position position="171"/>
    </location>
</feature>
<evidence type="ECO:0000256" key="4">
    <source>
        <dbReference type="ARBA" id="ARBA00022692"/>
    </source>
</evidence>
<dbReference type="GO" id="GO:0006865">
    <property type="term" value="P:amino acid transport"/>
    <property type="evidence" value="ECO:0007669"/>
    <property type="project" value="TreeGrafter"/>
</dbReference>
<evidence type="ECO:0000256" key="9">
    <source>
        <dbReference type="SAM" id="Phobius"/>
    </source>
</evidence>
<feature type="transmembrane region" description="Helical" evidence="9">
    <location>
        <begin position="36"/>
        <end position="55"/>
    </location>
</feature>
<evidence type="ECO:0000256" key="2">
    <source>
        <dbReference type="ARBA" id="ARBA00006459"/>
    </source>
</evidence>
<dbReference type="GO" id="GO:0035725">
    <property type="term" value="P:sodium ion transmembrane transport"/>
    <property type="evidence" value="ECO:0007669"/>
    <property type="project" value="TreeGrafter"/>
</dbReference>
<keyword evidence="8" id="KW-0915">Sodium</keyword>